<dbReference type="AlphaFoldDB" id="A0A4D4MGB1"/>
<dbReference type="EMBL" id="BJHX01000001">
    <property type="protein sequence ID" value="GDY68534.1"/>
    <property type="molecule type" value="Genomic_DNA"/>
</dbReference>
<comment type="caution">
    <text evidence="3">The sequence shown here is derived from an EMBL/GenBank/DDBJ whole genome shotgun (WGS) entry which is preliminary data.</text>
</comment>
<feature type="region of interest" description="Disordered" evidence="1">
    <location>
        <begin position="84"/>
        <end position="116"/>
    </location>
</feature>
<evidence type="ECO:0000313" key="2">
    <source>
        <dbReference type="EMBL" id="GDY68534.1"/>
    </source>
</evidence>
<evidence type="ECO:0000256" key="1">
    <source>
        <dbReference type="SAM" id="MobiDB-lite"/>
    </source>
</evidence>
<reference evidence="3 4" key="1">
    <citation type="submission" date="2019-04" db="EMBL/GenBank/DDBJ databases">
        <title>Draft genome sequences of Streptomyces avermitilis ATCC 31267.</title>
        <authorList>
            <person name="Komaki H."/>
            <person name="Tamura T."/>
            <person name="Hosoyama A."/>
        </authorList>
    </citation>
    <scope>NUCLEOTIDE SEQUENCE [LARGE SCALE GENOMIC DNA]</scope>
    <source>
        <strain evidence="3 4">ATCC 31267</strain>
    </source>
</reference>
<sequence>MGGVPQVVPEVGPLGVFSPGGGVPGGACLVGVDGQRSAVHQLAPQLGPLAGAQAERVVGEDEIDQLADALVGREAVAQRYVDDRVPGVGGEGEQAREPVQPVVVAEQQTDGLGGAQ</sequence>
<evidence type="ECO:0000313" key="4">
    <source>
        <dbReference type="Proteomes" id="UP000299211"/>
    </source>
</evidence>
<accession>A0A4D4MGB1</accession>
<organism evidence="3 4">
    <name type="scientific">Streptomyces avermitilis</name>
    <dbReference type="NCBI Taxonomy" id="33903"/>
    <lineage>
        <taxon>Bacteria</taxon>
        <taxon>Bacillati</taxon>
        <taxon>Actinomycetota</taxon>
        <taxon>Actinomycetes</taxon>
        <taxon>Kitasatosporales</taxon>
        <taxon>Streptomycetaceae</taxon>
        <taxon>Streptomyces</taxon>
    </lineage>
</organism>
<evidence type="ECO:0000313" key="5">
    <source>
        <dbReference type="Proteomes" id="UP000302139"/>
    </source>
</evidence>
<protein>
    <submittedName>
        <fullName evidence="3">Uncharacterized protein</fullName>
    </submittedName>
</protein>
<dbReference type="Proteomes" id="UP000299211">
    <property type="component" value="Unassembled WGS sequence"/>
</dbReference>
<evidence type="ECO:0000313" key="3">
    <source>
        <dbReference type="EMBL" id="GDY71088.1"/>
    </source>
</evidence>
<dbReference type="EMBL" id="BJHY01000001">
    <property type="protein sequence ID" value="GDY71088.1"/>
    <property type="molecule type" value="Genomic_DNA"/>
</dbReference>
<feature type="compositionally biased region" description="Low complexity" evidence="1">
    <location>
        <begin position="97"/>
        <end position="108"/>
    </location>
</feature>
<reference evidence="2 5" key="2">
    <citation type="submission" date="2019-04" db="EMBL/GenBank/DDBJ databases">
        <title>Draft genome sequences of Streptomyces avermitilis NBRC 14893.</title>
        <authorList>
            <person name="Komaki H."/>
            <person name="Tamura T."/>
            <person name="Hosoyama A."/>
        </authorList>
    </citation>
    <scope>NUCLEOTIDE SEQUENCE [LARGE SCALE GENOMIC DNA]</scope>
    <source>
        <strain evidence="2 5">NBRC 14893</strain>
    </source>
</reference>
<proteinExistence type="predicted"/>
<dbReference type="Proteomes" id="UP000302139">
    <property type="component" value="Unassembled WGS sequence"/>
</dbReference>
<gene>
    <name evidence="2" type="ORF">SAV14893_079270</name>
    <name evidence="3" type="ORF">SAV31267_005730</name>
</gene>
<name>A0A4D4MGB1_STRAX</name>